<proteinExistence type="predicted"/>
<evidence type="ECO:0000313" key="2">
    <source>
        <dbReference type="Proteomes" id="UP001060215"/>
    </source>
</evidence>
<accession>A0ACC0IGV4</accession>
<dbReference type="Proteomes" id="UP001060215">
    <property type="component" value="Chromosome 6"/>
</dbReference>
<evidence type="ECO:0000313" key="1">
    <source>
        <dbReference type="EMBL" id="KAI8024268.1"/>
    </source>
</evidence>
<organism evidence="1 2">
    <name type="scientific">Camellia lanceoleosa</name>
    <dbReference type="NCBI Taxonomy" id="1840588"/>
    <lineage>
        <taxon>Eukaryota</taxon>
        <taxon>Viridiplantae</taxon>
        <taxon>Streptophyta</taxon>
        <taxon>Embryophyta</taxon>
        <taxon>Tracheophyta</taxon>
        <taxon>Spermatophyta</taxon>
        <taxon>Magnoliopsida</taxon>
        <taxon>eudicotyledons</taxon>
        <taxon>Gunneridae</taxon>
        <taxon>Pentapetalae</taxon>
        <taxon>asterids</taxon>
        <taxon>Ericales</taxon>
        <taxon>Theaceae</taxon>
        <taxon>Camellia</taxon>
    </lineage>
</organism>
<protein>
    <submittedName>
        <fullName evidence="1">Uncharacterized protein</fullName>
    </submittedName>
</protein>
<dbReference type="EMBL" id="CM045763">
    <property type="protein sequence ID" value="KAI8024268.1"/>
    <property type="molecule type" value="Genomic_DNA"/>
</dbReference>
<gene>
    <name evidence="1" type="ORF">LOK49_LG03G00669</name>
</gene>
<reference evidence="1 2" key="1">
    <citation type="journal article" date="2022" name="Plant J.">
        <title>Chromosome-level genome of Camellia lanceoleosa provides a valuable resource for understanding genome evolution and self-incompatibility.</title>
        <authorList>
            <person name="Gong W."/>
            <person name="Xiao S."/>
            <person name="Wang L."/>
            <person name="Liao Z."/>
            <person name="Chang Y."/>
            <person name="Mo W."/>
            <person name="Hu G."/>
            <person name="Li W."/>
            <person name="Zhao G."/>
            <person name="Zhu H."/>
            <person name="Hu X."/>
            <person name="Ji K."/>
            <person name="Xiang X."/>
            <person name="Song Q."/>
            <person name="Yuan D."/>
            <person name="Jin S."/>
            <person name="Zhang L."/>
        </authorList>
    </citation>
    <scope>NUCLEOTIDE SEQUENCE [LARGE SCALE GENOMIC DNA]</scope>
    <source>
        <strain evidence="1">SQ_2022a</strain>
    </source>
</reference>
<comment type="caution">
    <text evidence="1">The sequence shown here is derived from an EMBL/GenBank/DDBJ whole genome shotgun (WGS) entry which is preliminary data.</text>
</comment>
<keyword evidence="2" id="KW-1185">Reference proteome</keyword>
<sequence length="107" mass="12090">MSSQANLNLGKSPNPPLFKSPMKVLSWNCRRAANPHFKRHFHNLMNEHQPYLVVITETKVGGDRGKDICASLGFSKFEISEPVGFACDIWLLWNDLEVCCDILSVTQ</sequence>
<name>A0ACC0IGV4_9ERIC</name>